<dbReference type="PANTHER" id="PTHR19308">
    <property type="entry name" value="PHOSPHATIDYLCHOLINE TRANSFER PROTEIN"/>
    <property type="match status" value="1"/>
</dbReference>
<protein>
    <submittedName>
        <fullName evidence="5">Polyketide cyclase / dehydrase and lipid transport</fullName>
    </submittedName>
</protein>
<feature type="domain" description="START" evidence="4">
    <location>
        <begin position="57"/>
        <end position="210"/>
    </location>
</feature>
<dbReference type="InterPro" id="IPR051213">
    <property type="entry name" value="START_lipid_transfer"/>
</dbReference>
<evidence type="ECO:0000313" key="6">
    <source>
        <dbReference type="Proteomes" id="UP000184268"/>
    </source>
</evidence>
<dbReference type="STRING" id="299255.SAMN02745129_3345"/>
<dbReference type="RefSeq" id="WP_067663940.1">
    <property type="nucleotide sequence ID" value="NZ_FQXG01000005.1"/>
</dbReference>
<dbReference type="InterPro" id="IPR023393">
    <property type="entry name" value="START-like_dom_sf"/>
</dbReference>
<dbReference type="PROSITE" id="PS50848">
    <property type="entry name" value="START"/>
    <property type="match status" value="1"/>
</dbReference>
<evidence type="ECO:0000256" key="3">
    <source>
        <dbReference type="SAM" id="SignalP"/>
    </source>
</evidence>
<dbReference type="Gene3D" id="3.30.530.20">
    <property type="match status" value="1"/>
</dbReference>
<comment type="similarity">
    <text evidence="1">Belongs to the ribosome association toxin RatA family.</text>
</comment>
<dbReference type="SUPFAM" id="SSF55961">
    <property type="entry name" value="Bet v1-like"/>
    <property type="match status" value="1"/>
</dbReference>
<organism evidence="5 6">
    <name type="scientific">Ferrimonas marina</name>
    <dbReference type="NCBI Taxonomy" id="299255"/>
    <lineage>
        <taxon>Bacteria</taxon>
        <taxon>Pseudomonadati</taxon>
        <taxon>Pseudomonadota</taxon>
        <taxon>Gammaproteobacteria</taxon>
        <taxon>Alteromonadales</taxon>
        <taxon>Ferrimonadaceae</taxon>
        <taxon>Ferrimonas</taxon>
    </lineage>
</organism>
<dbReference type="PANTHER" id="PTHR19308:SF56">
    <property type="entry name" value="START DOMAIN-CONTAINING PROTEIN"/>
    <property type="match status" value="1"/>
</dbReference>
<evidence type="ECO:0000313" key="5">
    <source>
        <dbReference type="EMBL" id="SHH96312.1"/>
    </source>
</evidence>
<feature type="chain" id="PRO_5009914884" evidence="3">
    <location>
        <begin position="21"/>
        <end position="216"/>
    </location>
</feature>
<evidence type="ECO:0000259" key="4">
    <source>
        <dbReference type="PROSITE" id="PS50848"/>
    </source>
</evidence>
<keyword evidence="6" id="KW-1185">Reference proteome</keyword>
<keyword evidence="3" id="KW-0732">Signal</keyword>
<name>A0A1M5X9H5_9GAMM</name>
<proteinExistence type="inferred from homology"/>
<dbReference type="EMBL" id="FQXG01000005">
    <property type="protein sequence ID" value="SHH96312.1"/>
    <property type="molecule type" value="Genomic_DNA"/>
</dbReference>
<feature type="signal peptide" evidence="3">
    <location>
        <begin position="1"/>
        <end position="20"/>
    </location>
</feature>
<dbReference type="OrthoDB" id="5734556at2"/>
<dbReference type="InterPro" id="IPR002913">
    <property type="entry name" value="START_lipid-bd_dom"/>
</dbReference>
<dbReference type="InterPro" id="IPR005031">
    <property type="entry name" value="COQ10_START"/>
</dbReference>
<reference evidence="6" key="1">
    <citation type="submission" date="2016-11" db="EMBL/GenBank/DDBJ databases">
        <authorList>
            <person name="Varghese N."/>
            <person name="Submissions S."/>
        </authorList>
    </citation>
    <scope>NUCLEOTIDE SEQUENCE [LARGE SCALE GENOMIC DNA]</scope>
    <source>
        <strain evidence="6">DSM 16917</strain>
    </source>
</reference>
<accession>A0A1M5X9H5</accession>
<evidence type="ECO:0000256" key="2">
    <source>
        <dbReference type="ARBA" id="ARBA00022649"/>
    </source>
</evidence>
<dbReference type="GO" id="GO:0005737">
    <property type="term" value="C:cytoplasm"/>
    <property type="evidence" value="ECO:0007669"/>
    <property type="project" value="UniProtKB-ARBA"/>
</dbReference>
<sequence>MVRAITLLLAGLMWLAPVQAERIAPAPGDDWQRASRKGDNSVWTREVPGTAVKEVKLEAVIDAPVEQVWRTIAEIEAYPDFMPYIDAIEVVGSDEDGELVYHRVSPPLVSKRDYTLLIVNEEDPEQGQYYRYWTPRNEQGPEPRSGVVRLEICDGSWALSRREDGRTQATYWVYTDPGGSIPAWLANRANTVGLYDILKAVERRAQDLSWQQEGND</sequence>
<keyword evidence="2" id="KW-1277">Toxin-antitoxin system</keyword>
<dbReference type="Pfam" id="PF03364">
    <property type="entry name" value="Polyketide_cyc"/>
    <property type="match status" value="1"/>
</dbReference>
<dbReference type="GO" id="GO:0008289">
    <property type="term" value="F:lipid binding"/>
    <property type="evidence" value="ECO:0007669"/>
    <property type="project" value="InterPro"/>
</dbReference>
<dbReference type="Proteomes" id="UP000184268">
    <property type="component" value="Unassembled WGS sequence"/>
</dbReference>
<gene>
    <name evidence="5" type="ORF">SAMN02745129_3345</name>
</gene>
<dbReference type="AlphaFoldDB" id="A0A1M5X9H5"/>
<evidence type="ECO:0000256" key="1">
    <source>
        <dbReference type="ARBA" id="ARBA00008918"/>
    </source>
</evidence>